<proteinExistence type="inferred from homology"/>
<dbReference type="HAMAP" id="MF_01659">
    <property type="entry name" value="MenD"/>
    <property type="match status" value="1"/>
</dbReference>
<dbReference type="GO" id="GO:0030976">
    <property type="term" value="F:thiamine pyrophosphate binding"/>
    <property type="evidence" value="ECO:0007669"/>
    <property type="project" value="UniProtKB-UniRule"/>
</dbReference>
<name>A0A4R1J7Y1_9GAMM</name>
<evidence type="ECO:0000256" key="7">
    <source>
        <dbReference type="HAMAP-Rule" id="MF_01659"/>
    </source>
</evidence>
<dbReference type="PANTHER" id="PTHR42916:SF1">
    <property type="entry name" value="PROTEIN PHYLLO, CHLOROPLASTIC"/>
    <property type="match status" value="1"/>
</dbReference>
<evidence type="ECO:0000256" key="1">
    <source>
        <dbReference type="ARBA" id="ARBA00022428"/>
    </source>
</evidence>
<dbReference type="InterPro" id="IPR011766">
    <property type="entry name" value="TPP_enzyme_TPP-bd"/>
</dbReference>
<sequence>MFDPVCDNLNLLWARLLIEECTRLNIQDVCIAPGSRSAPLTIACAHHAKLRCHTHFDERGLGYMALGMAKASDHPVLVICTSGTAVANLYPAFIEAAQTGVLLLIACADRPDELLNCGANQAISQPGIFAHYPVAEVALPAPDEHFPARALLGKLDDLVAQMRSQQGPALLNCPFREPFYPHSQAIDFSAYLADVEHWLSHDQPLNCFTPSLTGQVRTPSWPPAEQTKVLIILGAMDADQANAVLNWAKNTGWPIMADVQSQVAGSSRVISAVDLLLRHSKLASSQFDLIIQFGGRLVSKILGQWLNTQTGEYYQIEPRGKRLDPNWQTTHRFYADAKSWINAHPAPSYQLDDAMHWLQAQQQLPIPQGDDELAMVATLATLIPTQSALMLGNSLAIRHMQLVANHLPKALNIYTNRGCSGIDGLLASGCGIAQYAAVTTVLLGDTSLLHDLNSLALARTTRTTLIICVINNDGGGIFELLPVPTQNHLARDYYQLPHGIEFRAAAVQFGINYQRVINPSTLSTAYEQALQQGGTHLLEILSEPGAASKAIHRLGEQVRELSSL</sequence>
<comment type="similarity">
    <text evidence="7">Belongs to the TPP enzyme family. MenD subfamily.</text>
</comment>
<keyword evidence="2 7" id="KW-0808">Transferase</keyword>
<dbReference type="Pfam" id="PF02775">
    <property type="entry name" value="TPP_enzyme_C"/>
    <property type="match status" value="1"/>
</dbReference>
<reference evidence="11 12" key="1">
    <citation type="submission" date="2019-03" db="EMBL/GenBank/DDBJ databases">
        <title>Genomic Encyclopedia of Type Strains, Phase IV (KMG-IV): sequencing the most valuable type-strain genomes for metagenomic binning, comparative biology and taxonomic classification.</title>
        <authorList>
            <person name="Goeker M."/>
        </authorList>
    </citation>
    <scope>NUCLEOTIDE SEQUENCE [LARGE SCALE GENOMIC DNA]</scope>
    <source>
        <strain evidence="11 12">DSM 18577</strain>
    </source>
</reference>
<comment type="catalytic activity">
    <reaction evidence="7">
        <text>isochorismate + 2-oxoglutarate + H(+) = 5-enolpyruvoyl-6-hydroxy-2-succinyl-cyclohex-3-ene-1-carboxylate + CO2</text>
        <dbReference type="Rhea" id="RHEA:25593"/>
        <dbReference type="ChEBI" id="CHEBI:15378"/>
        <dbReference type="ChEBI" id="CHEBI:16526"/>
        <dbReference type="ChEBI" id="CHEBI:16810"/>
        <dbReference type="ChEBI" id="CHEBI:29780"/>
        <dbReference type="ChEBI" id="CHEBI:58818"/>
        <dbReference type="EC" id="2.2.1.9"/>
    </reaction>
</comment>
<dbReference type="GO" id="GO:0000287">
    <property type="term" value="F:magnesium ion binding"/>
    <property type="evidence" value="ECO:0007669"/>
    <property type="project" value="UniProtKB-UniRule"/>
</dbReference>
<gene>
    <name evidence="7" type="primary">menD</name>
    <name evidence="11" type="ORF">EV690_3223</name>
</gene>
<dbReference type="CDD" id="cd02009">
    <property type="entry name" value="TPP_SHCHC_synthase"/>
    <property type="match status" value="1"/>
</dbReference>
<feature type="domain" description="Thiamine pyrophosphate enzyme N-terminal TPP-binding" evidence="9">
    <location>
        <begin position="14"/>
        <end position="122"/>
    </location>
</feature>
<dbReference type="GO" id="GO:0030145">
    <property type="term" value="F:manganese ion binding"/>
    <property type="evidence" value="ECO:0007669"/>
    <property type="project" value="UniProtKB-UniRule"/>
</dbReference>
<dbReference type="UniPathway" id="UPA01057">
    <property type="reaction ID" value="UER00164"/>
</dbReference>
<comment type="cofactor">
    <cofactor evidence="7">
        <name>thiamine diphosphate</name>
        <dbReference type="ChEBI" id="CHEBI:58937"/>
    </cofactor>
    <text evidence="7">Binds 1 thiamine pyrophosphate per subunit.</text>
</comment>
<dbReference type="Proteomes" id="UP000295565">
    <property type="component" value="Unassembled WGS sequence"/>
</dbReference>
<comment type="pathway">
    <text evidence="7">Quinol/quinone metabolism; menaquinone biosynthesis.</text>
</comment>
<comment type="cofactor">
    <cofactor evidence="7">
        <name>Mg(2+)</name>
        <dbReference type="ChEBI" id="CHEBI:18420"/>
    </cofactor>
    <cofactor evidence="7">
        <name>Mn(2+)</name>
        <dbReference type="ChEBI" id="CHEBI:29035"/>
    </cofactor>
</comment>
<dbReference type="RefSeq" id="WP_131913973.1">
    <property type="nucleotide sequence ID" value="NZ_OU594967.1"/>
</dbReference>
<dbReference type="Gene3D" id="3.40.50.970">
    <property type="match status" value="2"/>
</dbReference>
<evidence type="ECO:0000256" key="4">
    <source>
        <dbReference type="ARBA" id="ARBA00022842"/>
    </source>
</evidence>
<keyword evidence="6 7" id="KW-0464">Manganese</keyword>
<evidence type="ECO:0000256" key="6">
    <source>
        <dbReference type="ARBA" id="ARBA00023211"/>
    </source>
</evidence>
<dbReference type="SUPFAM" id="SSF52518">
    <property type="entry name" value="Thiamin diphosphate-binding fold (THDP-binding)"/>
    <property type="match status" value="2"/>
</dbReference>
<keyword evidence="4 7" id="KW-0460">Magnesium</keyword>
<evidence type="ECO:0000259" key="8">
    <source>
        <dbReference type="Pfam" id="PF02775"/>
    </source>
</evidence>
<feature type="domain" description="Menaquinone biosynthesis protein MenD middle" evidence="10">
    <location>
        <begin position="190"/>
        <end position="389"/>
    </location>
</feature>
<dbReference type="SUPFAM" id="SSF52467">
    <property type="entry name" value="DHS-like NAD/FAD-binding domain"/>
    <property type="match status" value="1"/>
</dbReference>
<dbReference type="GO" id="GO:0070204">
    <property type="term" value="F:2-succinyl-5-enolpyruvyl-6-hydroxy-3-cyclohexene-1-carboxylic-acid synthase activity"/>
    <property type="evidence" value="ECO:0007669"/>
    <property type="project" value="UniProtKB-UniRule"/>
</dbReference>
<dbReference type="Pfam" id="PF02776">
    <property type="entry name" value="TPP_enzyme_N"/>
    <property type="match status" value="1"/>
</dbReference>
<accession>A0A4R1J7Y1</accession>
<dbReference type="OrthoDB" id="9791859at2"/>
<comment type="caution">
    <text evidence="11">The sequence shown here is derived from an EMBL/GenBank/DDBJ whole genome shotgun (WGS) entry which is preliminary data.</text>
</comment>
<keyword evidence="3 7" id="KW-0479">Metal-binding</keyword>
<organism evidence="11 12">
    <name type="scientific">Celerinatantimonas diazotrophica</name>
    <dbReference type="NCBI Taxonomy" id="412034"/>
    <lineage>
        <taxon>Bacteria</taxon>
        <taxon>Pseudomonadati</taxon>
        <taxon>Pseudomonadota</taxon>
        <taxon>Gammaproteobacteria</taxon>
        <taxon>Celerinatantimonadaceae</taxon>
        <taxon>Celerinatantimonas</taxon>
    </lineage>
</organism>
<comment type="pathway">
    <text evidence="7">Quinol/quinone metabolism; 1,4-dihydroxy-2-naphthoate biosynthesis; 1,4-dihydroxy-2-naphthoate from chorismate: step 2/7.</text>
</comment>
<dbReference type="Pfam" id="PF16582">
    <property type="entry name" value="TPP_enzyme_M_2"/>
    <property type="match status" value="1"/>
</dbReference>
<evidence type="ECO:0000259" key="9">
    <source>
        <dbReference type="Pfam" id="PF02776"/>
    </source>
</evidence>
<dbReference type="GO" id="GO:0009234">
    <property type="term" value="P:menaquinone biosynthetic process"/>
    <property type="evidence" value="ECO:0007669"/>
    <property type="project" value="UniProtKB-UniRule"/>
</dbReference>
<dbReference type="NCBIfam" id="TIGR00173">
    <property type="entry name" value="menD"/>
    <property type="match status" value="1"/>
</dbReference>
<evidence type="ECO:0000256" key="3">
    <source>
        <dbReference type="ARBA" id="ARBA00022723"/>
    </source>
</evidence>
<dbReference type="Gene3D" id="3.40.50.1220">
    <property type="entry name" value="TPP-binding domain"/>
    <property type="match status" value="1"/>
</dbReference>
<evidence type="ECO:0000313" key="11">
    <source>
        <dbReference type="EMBL" id="TCK46638.1"/>
    </source>
</evidence>
<dbReference type="InterPro" id="IPR012001">
    <property type="entry name" value="Thiamin_PyroP_enz_TPP-bd_dom"/>
</dbReference>
<dbReference type="EMBL" id="SMGD01000017">
    <property type="protein sequence ID" value="TCK46638.1"/>
    <property type="molecule type" value="Genomic_DNA"/>
</dbReference>
<dbReference type="AlphaFoldDB" id="A0A4R1J7Y1"/>
<dbReference type="InterPro" id="IPR029035">
    <property type="entry name" value="DHS-like_NAD/FAD-binding_dom"/>
</dbReference>
<dbReference type="EC" id="2.2.1.9" evidence="7"/>
<dbReference type="InterPro" id="IPR004433">
    <property type="entry name" value="MenaQ_synth_MenD"/>
</dbReference>
<dbReference type="InterPro" id="IPR029061">
    <property type="entry name" value="THDP-binding"/>
</dbReference>
<dbReference type="PANTHER" id="PTHR42916">
    <property type="entry name" value="2-SUCCINYL-5-ENOLPYRUVYL-6-HYDROXY-3-CYCLOHEXENE-1-CARBOXYLATE SYNTHASE"/>
    <property type="match status" value="1"/>
</dbReference>
<keyword evidence="5 7" id="KW-0786">Thiamine pyrophosphate</keyword>
<keyword evidence="1 7" id="KW-0474">Menaquinone biosynthesis</keyword>
<dbReference type="PIRSF" id="PIRSF004983">
    <property type="entry name" value="MenD"/>
    <property type="match status" value="1"/>
</dbReference>
<dbReference type="CDD" id="cd07037">
    <property type="entry name" value="TPP_PYR_MenD"/>
    <property type="match status" value="1"/>
</dbReference>
<evidence type="ECO:0000256" key="5">
    <source>
        <dbReference type="ARBA" id="ARBA00023052"/>
    </source>
</evidence>
<evidence type="ECO:0000256" key="2">
    <source>
        <dbReference type="ARBA" id="ARBA00022679"/>
    </source>
</evidence>
<feature type="domain" description="Thiamine pyrophosphate enzyme TPP-binding" evidence="8">
    <location>
        <begin position="413"/>
        <end position="540"/>
    </location>
</feature>
<comment type="subunit">
    <text evidence="7">Homodimer.</text>
</comment>
<evidence type="ECO:0000259" key="10">
    <source>
        <dbReference type="Pfam" id="PF16582"/>
    </source>
</evidence>
<comment type="function">
    <text evidence="7">Catalyzes the thiamine diphosphate-dependent decarboxylation of 2-oxoglutarate and the subsequent addition of the resulting succinic semialdehyde-thiamine pyrophosphate anion to isochorismate to yield 2-succinyl-5-enolpyruvyl-6-hydroxy-3-cyclohexene-1-carboxylate (SEPHCHC).</text>
</comment>
<protein>
    <recommendedName>
        <fullName evidence="7">2-succinyl-5-enolpyruvyl-6-hydroxy-3-cyclohexene-1-carboxylate synthase</fullName>
        <shortName evidence="7">SEPHCHC synthase</shortName>
        <ecNumber evidence="7">2.2.1.9</ecNumber>
    </recommendedName>
    <alternativeName>
        <fullName evidence="7">Menaquinone biosynthesis protein MenD</fullName>
    </alternativeName>
</protein>
<dbReference type="UniPathway" id="UPA00079"/>
<dbReference type="InterPro" id="IPR032264">
    <property type="entry name" value="MenD_middle"/>
</dbReference>
<evidence type="ECO:0000313" key="12">
    <source>
        <dbReference type="Proteomes" id="UP000295565"/>
    </source>
</evidence>
<keyword evidence="12" id="KW-1185">Reference proteome</keyword>